<dbReference type="EMBL" id="WJXA01000012">
    <property type="protein sequence ID" value="KAF7124213.1"/>
    <property type="molecule type" value="Genomic_DNA"/>
</dbReference>
<dbReference type="OrthoDB" id="1001551at2759"/>
<dbReference type="AlphaFoldDB" id="A0A834G479"/>
<name>A0A834G479_RHOSS</name>
<evidence type="ECO:0000313" key="2">
    <source>
        <dbReference type="Proteomes" id="UP000626092"/>
    </source>
</evidence>
<organism evidence="1 2">
    <name type="scientific">Rhododendron simsii</name>
    <name type="common">Sims's rhododendron</name>
    <dbReference type="NCBI Taxonomy" id="118357"/>
    <lineage>
        <taxon>Eukaryota</taxon>
        <taxon>Viridiplantae</taxon>
        <taxon>Streptophyta</taxon>
        <taxon>Embryophyta</taxon>
        <taxon>Tracheophyta</taxon>
        <taxon>Spermatophyta</taxon>
        <taxon>Magnoliopsida</taxon>
        <taxon>eudicotyledons</taxon>
        <taxon>Gunneridae</taxon>
        <taxon>Pentapetalae</taxon>
        <taxon>asterids</taxon>
        <taxon>Ericales</taxon>
        <taxon>Ericaceae</taxon>
        <taxon>Ericoideae</taxon>
        <taxon>Rhodoreae</taxon>
        <taxon>Rhododendron</taxon>
    </lineage>
</organism>
<sequence length="79" mass="8787">MSIPTIADGGVSRWLTDIYEKEGSATPQRLVFSRYDVAELDALFTPGIFVDACFSLDTYDYQQSAGIRLVAKKLIIHSN</sequence>
<protein>
    <submittedName>
        <fullName evidence="1">Uncharacterized protein</fullName>
    </submittedName>
</protein>
<evidence type="ECO:0000313" key="1">
    <source>
        <dbReference type="EMBL" id="KAF7124213.1"/>
    </source>
</evidence>
<reference evidence="1" key="1">
    <citation type="submission" date="2019-11" db="EMBL/GenBank/DDBJ databases">
        <authorList>
            <person name="Liu Y."/>
            <person name="Hou J."/>
            <person name="Li T.-Q."/>
            <person name="Guan C.-H."/>
            <person name="Wu X."/>
            <person name="Wu H.-Z."/>
            <person name="Ling F."/>
            <person name="Zhang R."/>
            <person name="Shi X.-G."/>
            <person name="Ren J.-P."/>
            <person name="Chen E.-F."/>
            <person name="Sun J.-M."/>
        </authorList>
    </citation>
    <scope>NUCLEOTIDE SEQUENCE</scope>
    <source>
        <strain evidence="1">Adult_tree_wgs_1</strain>
        <tissue evidence="1">Leaves</tissue>
    </source>
</reference>
<proteinExistence type="predicted"/>
<keyword evidence="2" id="KW-1185">Reference proteome</keyword>
<gene>
    <name evidence="1" type="ORF">RHSIM_Rhsim12G0154200</name>
</gene>
<comment type="caution">
    <text evidence="1">The sequence shown here is derived from an EMBL/GenBank/DDBJ whole genome shotgun (WGS) entry which is preliminary data.</text>
</comment>
<dbReference type="Proteomes" id="UP000626092">
    <property type="component" value="Unassembled WGS sequence"/>
</dbReference>
<accession>A0A834G479</accession>